<sequence>MRFRSYLYHVLLWNAKRLCGIQVKKTPPTLNLDSLLYRLVWNVKRVCGVRNRGPHPVVWRELPCRTYVPPPEWQQSLDDSQRARLKIVLKELEVLARIYTYIPEKIAIKEWQELIKMDSVRERFQHLNFIRMKERLKAKDLNDKMSKKRGDSVKEQTNIALPLCSTSAEDQEEKQEEKKLSEEVVDIEEADSENPYKLSCRRTWNKQVQEGDRYLTSLRLDDTPKVAIDCRFLGQHSRRGLNLTMVQLHILISMNSCRKEPWPVFLTNFDEANSDISEFKQSKLKLLDGRQSLKADLTILMPNKRIVDRVREPGIENHASRVVAEQEGLQCRKLPLDQYLEWQSGNKMLTLTAVLAILQDVYDLKGDWRCALLKNIPVRNLRKPDESNQTVKRRNQEKIVHQKEVLRVLTENSPPDIIVQKVLE</sequence>
<dbReference type="WBParaSite" id="jg25737">
    <property type="protein sequence ID" value="jg25737"/>
    <property type="gene ID" value="jg25737"/>
</dbReference>
<keyword evidence="3" id="KW-0949">S-adenosyl-L-methionine</keyword>
<evidence type="ECO:0000256" key="2">
    <source>
        <dbReference type="ARBA" id="ARBA00022679"/>
    </source>
</evidence>
<dbReference type="InterPro" id="IPR038459">
    <property type="entry name" value="MT_TRM10-typ_sf"/>
</dbReference>
<dbReference type="GO" id="GO:0097745">
    <property type="term" value="P:mitochondrial tRNA 5'-end processing"/>
    <property type="evidence" value="ECO:0007669"/>
    <property type="project" value="TreeGrafter"/>
</dbReference>
<dbReference type="GO" id="GO:0000049">
    <property type="term" value="F:tRNA binding"/>
    <property type="evidence" value="ECO:0007669"/>
    <property type="project" value="TreeGrafter"/>
</dbReference>
<evidence type="ECO:0000313" key="6">
    <source>
        <dbReference type="WBParaSite" id="jg25737"/>
    </source>
</evidence>
<dbReference type="Gene3D" id="3.40.1280.30">
    <property type="match status" value="2"/>
</dbReference>
<evidence type="ECO:0000256" key="3">
    <source>
        <dbReference type="ARBA" id="ARBA00022691"/>
    </source>
</evidence>
<evidence type="ECO:0000256" key="1">
    <source>
        <dbReference type="ARBA" id="ARBA00022603"/>
    </source>
</evidence>
<dbReference type="GO" id="GO:0008168">
    <property type="term" value="F:methyltransferase activity"/>
    <property type="evidence" value="ECO:0007669"/>
    <property type="project" value="UniProtKB-KW"/>
</dbReference>
<organism evidence="5 6">
    <name type="scientific">Ditylenchus dipsaci</name>
    <dbReference type="NCBI Taxonomy" id="166011"/>
    <lineage>
        <taxon>Eukaryota</taxon>
        <taxon>Metazoa</taxon>
        <taxon>Ecdysozoa</taxon>
        <taxon>Nematoda</taxon>
        <taxon>Chromadorea</taxon>
        <taxon>Rhabditida</taxon>
        <taxon>Tylenchina</taxon>
        <taxon>Tylenchomorpha</taxon>
        <taxon>Sphaerularioidea</taxon>
        <taxon>Anguinidae</taxon>
        <taxon>Anguininae</taxon>
        <taxon>Ditylenchus</taxon>
    </lineage>
</organism>
<reference evidence="6" key="1">
    <citation type="submission" date="2022-11" db="UniProtKB">
        <authorList>
            <consortium name="WormBaseParasite"/>
        </authorList>
    </citation>
    <scope>IDENTIFICATION</scope>
</reference>
<dbReference type="InterPro" id="IPR007356">
    <property type="entry name" value="tRNA_m1G_MeTrfase_euk"/>
</dbReference>
<proteinExistence type="predicted"/>
<keyword evidence="2" id="KW-0808">Transferase</keyword>
<accession>A0A915E0S8</accession>
<protein>
    <submittedName>
        <fullName evidence="6">SAM-dependent MTase TRM10-type domain-containing protein</fullName>
    </submittedName>
</protein>
<dbReference type="PROSITE" id="PS51675">
    <property type="entry name" value="SAM_MT_TRM10"/>
    <property type="match status" value="1"/>
</dbReference>
<feature type="domain" description="SAM-dependent MTase TRM10-type" evidence="4">
    <location>
        <begin position="210"/>
        <end position="383"/>
    </location>
</feature>
<dbReference type="GO" id="GO:0005654">
    <property type="term" value="C:nucleoplasm"/>
    <property type="evidence" value="ECO:0007669"/>
    <property type="project" value="TreeGrafter"/>
</dbReference>
<dbReference type="GO" id="GO:0070131">
    <property type="term" value="P:positive regulation of mitochondrial translation"/>
    <property type="evidence" value="ECO:0007669"/>
    <property type="project" value="TreeGrafter"/>
</dbReference>
<evidence type="ECO:0000259" key="4">
    <source>
        <dbReference type="PROSITE" id="PS51675"/>
    </source>
</evidence>
<dbReference type="InterPro" id="IPR028564">
    <property type="entry name" value="MT_TRM10-typ"/>
</dbReference>
<dbReference type="PANTHER" id="PTHR13563:SF5">
    <property type="entry name" value="TRNA METHYLTRANSFERASE 10 HOMOLOG C"/>
    <property type="match status" value="1"/>
</dbReference>
<keyword evidence="5" id="KW-1185">Reference proteome</keyword>
<dbReference type="PANTHER" id="PTHR13563">
    <property type="entry name" value="TRNA (GUANINE-9-) METHYLTRANSFERASE"/>
    <property type="match status" value="1"/>
</dbReference>
<dbReference type="GO" id="GO:0005739">
    <property type="term" value="C:mitochondrion"/>
    <property type="evidence" value="ECO:0007669"/>
    <property type="project" value="TreeGrafter"/>
</dbReference>
<name>A0A915E0S8_9BILA</name>
<dbReference type="AlphaFoldDB" id="A0A915E0S8"/>
<dbReference type="GO" id="GO:0032259">
    <property type="term" value="P:methylation"/>
    <property type="evidence" value="ECO:0007669"/>
    <property type="project" value="UniProtKB-KW"/>
</dbReference>
<dbReference type="Proteomes" id="UP000887574">
    <property type="component" value="Unplaced"/>
</dbReference>
<keyword evidence="1" id="KW-0489">Methyltransferase</keyword>
<evidence type="ECO:0000313" key="5">
    <source>
        <dbReference type="Proteomes" id="UP000887574"/>
    </source>
</evidence>